<dbReference type="eggNOG" id="KOG1208">
    <property type="taxonomic scope" value="Eukaryota"/>
</dbReference>
<keyword evidence="5" id="KW-1185">Reference proteome</keyword>
<name>S8BLG3_DACHA</name>
<dbReference type="OMA" id="YTEDLMI"/>
<dbReference type="Gene3D" id="3.40.50.720">
    <property type="entry name" value="NAD(P)-binding Rossmann-like Domain"/>
    <property type="match status" value="1"/>
</dbReference>
<sequence>MGFTVASLPDLTGQIYFVTGGNAGIGLETIKALASKGATVYLGARSESKATAAIATIRESINNPDAPIHYIYLDHMDLSTIVAGAQSFLSKETALHGLLLNAGIMCTPWEVSKDGYEAHFQTNYLSHFLLTELLLPILKTTALNCEPGVVRFVEMASGAYMFAKSPGIFFDQIDMPKHEPIDRYSQSKLANVLHANEINKQLGPKEKVAEKGEIWVSSVDPGLVETGLSASYASTSLLGRTLIRLGMAATPAKGALTPIFATAGNGFKREWSGAHIVPGAKPRVLIRQGKDQALQDKLYKWTGEQLKSKGFLT</sequence>
<dbReference type="AlphaFoldDB" id="S8BLG3"/>
<evidence type="ECO:0000256" key="3">
    <source>
        <dbReference type="ARBA" id="ARBA00023002"/>
    </source>
</evidence>
<dbReference type="InterPro" id="IPR002347">
    <property type="entry name" value="SDR_fam"/>
</dbReference>
<dbReference type="GO" id="GO:0016491">
    <property type="term" value="F:oxidoreductase activity"/>
    <property type="evidence" value="ECO:0007669"/>
    <property type="project" value="UniProtKB-KW"/>
</dbReference>
<evidence type="ECO:0000313" key="4">
    <source>
        <dbReference type="EMBL" id="EPS40243.1"/>
    </source>
</evidence>
<accession>S8BLG3</accession>
<dbReference type="STRING" id="1284197.S8BLG3"/>
<dbReference type="PANTHER" id="PTHR24320:SF282">
    <property type="entry name" value="WW DOMAIN-CONTAINING OXIDOREDUCTASE"/>
    <property type="match status" value="1"/>
</dbReference>
<gene>
    <name evidence="4" type="ORF">H072_6001</name>
</gene>
<keyword evidence="2" id="KW-0521">NADP</keyword>
<protein>
    <recommendedName>
        <fullName evidence="6">NAD(P)-binding protein</fullName>
    </recommendedName>
</protein>
<reference evidence="5" key="2">
    <citation type="submission" date="2013-04" db="EMBL/GenBank/DDBJ databases">
        <title>Genomic mechanisms accounting for the adaptation to parasitism in nematode-trapping fungi.</title>
        <authorList>
            <person name="Ahren D.G."/>
        </authorList>
    </citation>
    <scope>NUCLEOTIDE SEQUENCE [LARGE SCALE GENOMIC DNA]</scope>
    <source>
        <strain evidence="5">CBS 200.50</strain>
    </source>
</reference>
<comment type="caution">
    <text evidence="4">The sequence shown here is derived from an EMBL/GenBank/DDBJ whole genome shotgun (WGS) entry which is preliminary data.</text>
</comment>
<comment type="similarity">
    <text evidence="1">Belongs to the short-chain dehydrogenases/reductases (SDR) family.</text>
</comment>
<dbReference type="Pfam" id="PF00106">
    <property type="entry name" value="adh_short"/>
    <property type="match status" value="1"/>
</dbReference>
<proteinExistence type="inferred from homology"/>
<evidence type="ECO:0000256" key="2">
    <source>
        <dbReference type="ARBA" id="ARBA00022857"/>
    </source>
</evidence>
<dbReference type="HOGENOM" id="CLU_010194_44_6_1"/>
<reference evidence="4 5" key="1">
    <citation type="journal article" date="2013" name="PLoS Genet.">
        <title>Genomic mechanisms accounting for the adaptation to parasitism in nematode-trapping fungi.</title>
        <authorList>
            <person name="Meerupati T."/>
            <person name="Andersson K.M."/>
            <person name="Friman E."/>
            <person name="Kumar D."/>
            <person name="Tunlid A."/>
            <person name="Ahren D."/>
        </authorList>
    </citation>
    <scope>NUCLEOTIDE SEQUENCE [LARGE SCALE GENOMIC DNA]</scope>
    <source>
        <strain evidence="4 5">CBS 200.50</strain>
    </source>
</reference>
<evidence type="ECO:0000256" key="1">
    <source>
        <dbReference type="ARBA" id="ARBA00006484"/>
    </source>
</evidence>
<evidence type="ECO:0000313" key="5">
    <source>
        <dbReference type="Proteomes" id="UP000015100"/>
    </source>
</evidence>
<dbReference type="OrthoDB" id="191139at2759"/>
<dbReference type="EMBL" id="AQGS01000433">
    <property type="protein sequence ID" value="EPS40243.1"/>
    <property type="molecule type" value="Genomic_DNA"/>
</dbReference>
<dbReference type="InterPro" id="IPR036291">
    <property type="entry name" value="NAD(P)-bd_dom_sf"/>
</dbReference>
<evidence type="ECO:0008006" key="6">
    <source>
        <dbReference type="Google" id="ProtNLM"/>
    </source>
</evidence>
<keyword evidence="3" id="KW-0560">Oxidoreductase</keyword>
<organism evidence="4 5">
    <name type="scientific">Dactylellina haptotyla (strain CBS 200.50)</name>
    <name type="common">Nematode-trapping fungus</name>
    <name type="synonym">Monacrosporium haptotylum</name>
    <dbReference type="NCBI Taxonomy" id="1284197"/>
    <lineage>
        <taxon>Eukaryota</taxon>
        <taxon>Fungi</taxon>
        <taxon>Dikarya</taxon>
        <taxon>Ascomycota</taxon>
        <taxon>Pezizomycotina</taxon>
        <taxon>Orbiliomycetes</taxon>
        <taxon>Orbiliales</taxon>
        <taxon>Orbiliaceae</taxon>
        <taxon>Dactylellina</taxon>
    </lineage>
</organism>
<dbReference type="PRINTS" id="PR00081">
    <property type="entry name" value="GDHRDH"/>
</dbReference>
<dbReference type="SUPFAM" id="SSF51735">
    <property type="entry name" value="NAD(P)-binding Rossmann-fold domains"/>
    <property type="match status" value="1"/>
</dbReference>
<dbReference type="PANTHER" id="PTHR24320">
    <property type="entry name" value="RETINOL DEHYDROGENASE"/>
    <property type="match status" value="1"/>
</dbReference>
<dbReference type="Proteomes" id="UP000015100">
    <property type="component" value="Unassembled WGS sequence"/>
</dbReference>